<organism evidence="2 3">
    <name type="scientific">Mycolicibacterium anyangense</name>
    <dbReference type="NCBI Taxonomy" id="1431246"/>
    <lineage>
        <taxon>Bacteria</taxon>
        <taxon>Bacillati</taxon>
        <taxon>Actinomycetota</taxon>
        <taxon>Actinomycetes</taxon>
        <taxon>Mycobacteriales</taxon>
        <taxon>Mycobacteriaceae</taxon>
        <taxon>Mycolicibacterium</taxon>
    </lineage>
</organism>
<protein>
    <submittedName>
        <fullName evidence="2">Uncharacterized protein</fullName>
    </submittedName>
</protein>
<dbReference type="Proteomes" id="UP000467249">
    <property type="component" value="Chromosome"/>
</dbReference>
<feature type="compositionally biased region" description="Basic and acidic residues" evidence="1">
    <location>
        <begin position="25"/>
        <end position="69"/>
    </location>
</feature>
<evidence type="ECO:0000313" key="3">
    <source>
        <dbReference type="Proteomes" id="UP000467249"/>
    </source>
</evidence>
<evidence type="ECO:0000256" key="1">
    <source>
        <dbReference type="SAM" id="MobiDB-lite"/>
    </source>
</evidence>
<evidence type="ECO:0000313" key="2">
    <source>
        <dbReference type="EMBL" id="BBZ77872.1"/>
    </source>
</evidence>
<name>A0A6N4WD29_9MYCO</name>
<reference evidence="2 3" key="1">
    <citation type="journal article" date="2019" name="Emerg. Microbes Infect.">
        <title>Comprehensive subspecies identification of 175 nontuberculous mycobacteria species based on 7547 genomic profiles.</title>
        <authorList>
            <person name="Matsumoto Y."/>
            <person name="Kinjo T."/>
            <person name="Motooka D."/>
            <person name="Nabeya D."/>
            <person name="Jung N."/>
            <person name="Uechi K."/>
            <person name="Horii T."/>
            <person name="Iida T."/>
            <person name="Fujita J."/>
            <person name="Nakamura S."/>
        </authorList>
    </citation>
    <scope>NUCLEOTIDE SEQUENCE [LARGE SCALE GENOMIC DNA]</scope>
    <source>
        <strain evidence="2 3">JCM 30275</strain>
    </source>
</reference>
<dbReference type="EMBL" id="AP022620">
    <property type="protein sequence ID" value="BBZ77872.1"/>
    <property type="molecule type" value="Genomic_DNA"/>
</dbReference>
<keyword evidence="3" id="KW-1185">Reference proteome</keyword>
<gene>
    <name evidence="2" type="ORF">MANY_32090</name>
</gene>
<dbReference type="AlphaFoldDB" id="A0A6N4WD29"/>
<dbReference type="KEGG" id="many:MANY_32090"/>
<proteinExistence type="predicted"/>
<sequence>MRDGSAAGIGDRGDGRFDGNGVAAVDHHTGTALGERGRDGRTDPARPSGDHDTETGERPVTHRQSEPGT</sequence>
<accession>A0A6N4WD29</accession>
<feature type="region of interest" description="Disordered" evidence="1">
    <location>
        <begin position="1"/>
        <end position="69"/>
    </location>
</feature>